<accession>A0AAE8T0B2</accession>
<protein>
    <submittedName>
        <fullName evidence="1">Uncharacterized protein</fullName>
    </submittedName>
</protein>
<keyword evidence="2" id="KW-1185">Reference proteome</keyword>
<gene>
    <name evidence="1" type="ORF">DNG_10495</name>
</gene>
<dbReference type="AlphaFoldDB" id="A0AAE8T0B2"/>
<reference evidence="1" key="1">
    <citation type="submission" date="2018-03" db="EMBL/GenBank/DDBJ databases">
        <authorList>
            <person name="Guldener U."/>
        </authorList>
    </citation>
    <scope>NUCLEOTIDE SEQUENCE</scope>
</reference>
<evidence type="ECO:0000313" key="2">
    <source>
        <dbReference type="Proteomes" id="UP001187682"/>
    </source>
</evidence>
<evidence type="ECO:0000313" key="1">
    <source>
        <dbReference type="EMBL" id="SPO07800.1"/>
    </source>
</evidence>
<sequence length="23" mass="2861">MRDNQFIDFIYLYSKLFQAFLST</sequence>
<comment type="caution">
    <text evidence="1">The sequence shown here is derived from an EMBL/GenBank/DDBJ whole genome shotgun (WGS) entry which is preliminary data.</text>
</comment>
<name>A0AAE8T0B2_9PEZI</name>
<proteinExistence type="predicted"/>
<organism evidence="1 2">
    <name type="scientific">Cephalotrichum gorgonifer</name>
    <dbReference type="NCBI Taxonomy" id="2041049"/>
    <lineage>
        <taxon>Eukaryota</taxon>
        <taxon>Fungi</taxon>
        <taxon>Dikarya</taxon>
        <taxon>Ascomycota</taxon>
        <taxon>Pezizomycotina</taxon>
        <taxon>Sordariomycetes</taxon>
        <taxon>Hypocreomycetidae</taxon>
        <taxon>Microascales</taxon>
        <taxon>Microascaceae</taxon>
        <taxon>Cephalotrichum</taxon>
    </lineage>
</organism>
<dbReference type="Proteomes" id="UP001187682">
    <property type="component" value="Unassembled WGS sequence"/>
</dbReference>
<dbReference type="EMBL" id="ONZQ02000034">
    <property type="protein sequence ID" value="SPO07800.1"/>
    <property type="molecule type" value="Genomic_DNA"/>
</dbReference>